<evidence type="ECO:0000313" key="6">
    <source>
        <dbReference type="Proteomes" id="UP001432027"/>
    </source>
</evidence>
<keyword evidence="6" id="KW-1185">Reference proteome</keyword>
<dbReference type="PROSITE" id="PS50297">
    <property type="entry name" value="ANK_REP_REGION"/>
    <property type="match status" value="4"/>
</dbReference>
<organism evidence="5 6">
    <name type="scientific">Pristionchus entomophagus</name>
    <dbReference type="NCBI Taxonomy" id="358040"/>
    <lineage>
        <taxon>Eukaryota</taxon>
        <taxon>Metazoa</taxon>
        <taxon>Ecdysozoa</taxon>
        <taxon>Nematoda</taxon>
        <taxon>Chromadorea</taxon>
        <taxon>Rhabditida</taxon>
        <taxon>Rhabditina</taxon>
        <taxon>Diplogasteromorpha</taxon>
        <taxon>Diplogasteroidea</taxon>
        <taxon>Neodiplogasteridae</taxon>
        <taxon>Pristionchus</taxon>
    </lineage>
</organism>
<keyword evidence="1" id="KW-0677">Repeat</keyword>
<feature type="repeat" description="ANK" evidence="3">
    <location>
        <begin position="256"/>
        <end position="296"/>
    </location>
</feature>
<feature type="repeat" description="ANK" evidence="3">
    <location>
        <begin position="443"/>
        <end position="475"/>
    </location>
</feature>
<evidence type="ECO:0000313" key="5">
    <source>
        <dbReference type="EMBL" id="GMS80449.1"/>
    </source>
</evidence>
<evidence type="ECO:0000256" key="1">
    <source>
        <dbReference type="ARBA" id="ARBA00022737"/>
    </source>
</evidence>
<dbReference type="InterPro" id="IPR036770">
    <property type="entry name" value="Ankyrin_rpt-contain_sf"/>
</dbReference>
<dbReference type="SUPFAM" id="SSF48403">
    <property type="entry name" value="Ankyrin repeat"/>
    <property type="match status" value="1"/>
</dbReference>
<proteinExistence type="predicted"/>
<dbReference type="Pfam" id="PF12796">
    <property type="entry name" value="Ank_2"/>
    <property type="match status" value="2"/>
</dbReference>
<feature type="repeat" description="ANK" evidence="3">
    <location>
        <begin position="297"/>
        <end position="320"/>
    </location>
</feature>
<accession>A0AAV5SC98</accession>
<dbReference type="EMBL" id="BTSX01000001">
    <property type="protein sequence ID" value="GMS80449.1"/>
    <property type="molecule type" value="Genomic_DNA"/>
</dbReference>
<keyword evidence="4" id="KW-1133">Transmembrane helix</keyword>
<dbReference type="PANTHER" id="PTHR24198">
    <property type="entry name" value="ANKYRIN REPEAT AND PROTEIN KINASE DOMAIN-CONTAINING PROTEIN"/>
    <property type="match status" value="1"/>
</dbReference>
<dbReference type="SMART" id="SM00248">
    <property type="entry name" value="ANK"/>
    <property type="match status" value="6"/>
</dbReference>
<keyword evidence="2 3" id="KW-0040">ANK repeat</keyword>
<keyword evidence="4" id="KW-0472">Membrane</keyword>
<evidence type="ECO:0000256" key="2">
    <source>
        <dbReference type="ARBA" id="ARBA00023043"/>
    </source>
</evidence>
<dbReference type="PANTHER" id="PTHR24198:SF165">
    <property type="entry name" value="ANKYRIN REPEAT-CONTAINING PROTEIN-RELATED"/>
    <property type="match status" value="1"/>
</dbReference>
<feature type="repeat" description="ANK" evidence="3">
    <location>
        <begin position="410"/>
        <end position="442"/>
    </location>
</feature>
<feature type="non-terminal residue" evidence="5">
    <location>
        <position position="1"/>
    </location>
</feature>
<feature type="non-terminal residue" evidence="5">
    <location>
        <position position="487"/>
    </location>
</feature>
<reference evidence="5" key="1">
    <citation type="submission" date="2023-10" db="EMBL/GenBank/DDBJ databases">
        <title>Genome assembly of Pristionchus species.</title>
        <authorList>
            <person name="Yoshida K."/>
            <person name="Sommer R.J."/>
        </authorList>
    </citation>
    <scope>NUCLEOTIDE SEQUENCE</scope>
    <source>
        <strain evidence="5">RS0144</strain>
    </source>
</reference>
<dbReference type="GO" id="GO:0005737">
    <property type="term" value="C:cytoplasm"/>
    <property type="evidence" value="ECO:0007669"/>
    <property type="project" value="TreeGrafter"/>
</dbReference>
<evidence type="ECO:0000256" key="4">
    <source>
        <dbReference type="SAM" id="Phobius"/>
    </source>
</evidence>
<gene>
    <name evidence="5" type="ORF">PENTCL1PPCAC_2624</name>
</gene>
<comment type="caution">
    <text evidence="5">The sequence shown here is derived from an EMBL/GenBank/DDBJ whole genome shotgun (WGS) entry which is preliminary data.</text>
</comment>
<evidence type="ECO:0008006" key="7">
    <source>
        <dbReference type="Google" id="ProtNLM"/>
    </source>
</evidence>
<dbReference type="Gene3D" id="1.25.40.20">
    <property type="entry name" value="Ankyrin repeat-containing domain"/>
    <property type="match status" value="1"/>
</dbReference>
<evidence type="ECO:0000256" key="3">
    <source>
        <dbReference type="PROSITE-ProRule" id="PRU00023"/>
    </source>
</evidence>
<name>A0AAV5SC98_9BILA</name>
<dbReference type="Proteomes" id="UP001432027">
    <property type="component" value="Unassembled WGS sequence"/>
</dbReference>
<dbReference type="Gene3D" id="4.10.470.20">
    <property type="match status" value="1"/>
</dbReference>
<dbReference type="PROSITE" id="PS50088">
    <property type="entry name" value="ANK_REPEAT"/>
    <property type="match status" value="4"/>
</dbReference>
<sequence length="487" mass="54499">LCNNPECLYDGHDCENQSNTSAEEQDTIQTVLLMVRVDLSPTDFFSQSSEWIIKLSTFLNKTISIARFDGYDRIFVINKDGDQIPITNYESSSFNSSFVEVDLTIDSSECKLDMDDCDRTIEHLYNSIHESIGSKNISSLHISFSAIIQRPTPDSPDSTSLLHVVIIIGGLAILGTVIFIGITQRKAKKRIRESDAPIWYIPTCSESEFPSPIKRVRPPLTAAPYHCNDLHTSSLSRHPIEITNVTQRMVNSLDSEGRTPLHLLAMADRGAKSSEQIEKDARTLIDNGADVNIKDNDGNTALHLALKHNRFSIVKILLEHPNINVKLVNNIEQTAIHICASLNDIRSLDAILNHPEAIQTLNMTDYYNRTPLVVNILSTSKDTRFARKLLEAGADPNYIGDETYQADSYCERTALHYAAEYGLLNHISLLIEHGANVDAIDVMRRTPLHYAVWNNKIEAIKLLVSLGANQGVHDHYNETPLTLAERV</sequence>
<dbReference type="AlphaFoldDB" id="A0AAV5SC98"/>
<protein>
    <recommendedName>
        <fullName evidence="7">Ankyrin repeat-containing protein</fullName>
    </recommendedName>
</protein>
<dbReference type="InterPro" id="IPR002110">
    <property type="entry name" value="Ankyrin_rpt"/>
</dbReference>
<keyword evidence="4" id="KW-0812">Transmembrane</keyword>
<feature type="transmembrane region" description="Helical" evidence="4">
    <location>
        <begin position="161"/>
        <end position="182"/>
    </location>
</feature>